<dbReference type="PROSITE" id="PS51257">
    <property type="entry name" value="PROKAR_LIPOPROTEIN"/>
    <property type="match status" value="1"/>
</dbReference>
<sequence length="176" mass="18403">MKLLNIIIGILLCLVITGCSRSKTSNASNVSAPTSISGKTIKFTVSSGAGGFAASGTWNLVVSSTGNRYEVIGDYVNVVNSAGTFMYSPDGNKATVAMDDSVIGKGNFYLTFTSATAGTYTADAEQSFSAYQSGSFTEIDTTADDDDDTTTTTRTYYDLNGITFGNNTFVAVGERG</sequence>
<feature type="non-terminal residue" evidence="1">
    <location>
        <position position="176"/>
    </location>
</feature>
<gene>
    <name evidence="1" type="ORF">METZ01_LOCUS411014</name>
</gene>
<proteinExistence type="predicted"/>
<reference evidence="1" key="1">
    <citation type="submission" date="2018-05" db="EMBL/GenBank/DDBJ databases">
        <authorList>
            <person name="Lanie J.A."/>
            <person name="Ng W.-L."/>
            <person name="Kazmierczak K.M."/>
            <person name="Andrzejewski T.M."/>
            <person name="Davidsen T.M."/>
            <person name="Wayne K.J."/>
            <person name="Tettelin H."/>
            <person name="Glass J.I."/>
            <person name="Rusch D."/>
            <person name="Podicherti R."/>
            <person name="Tsui H.-C.T."/>
            <person name="Winkler M.E."/>
        </authorList>
    </citation>
    <scope>NUCLEOTIDE SEQUENCE</scope>
</reference>
<dbReference type="AlphaFoldDB" id="A0A382WHQ2"/>
<evidence type="ECO:0000313" key="1">
    <source>
        <dbReference type="EMBL" id="SVD58160.1"/>
    </source>
</evidence>
<dbReference type="EMBL" id="UINC01159847">
    <property type="protein sequence ID" value="SVD58160.1"/>
    <property type="molecule type" value="Genomic_DNA"/>
</dbReference>
<protein>
    <submittedName>
        <fullName evidence="1">Uncharacterized protein</fullName>
    </submittedName>
</protein>
<accession>A0A382WHQ2</accession>
<name>A0A382WHQ2_9ZZZZ</name>
<organism evidence="1">
    <name type="scientific">marine metagenome</name>
    <dbReference type="NCBI Taxonomy" id="408172"/>
    <lineage>
        <taxon>unclassified sequences</taxon>
        <taxon>metagenomes</taxon>
        <taxon>ecological metagenomes</taxon>
    </lineage>
</organism>